<feature type="region of interest" description="Disordered" evidence="3">
    <location>
        <begin position="422"/>
        <end position="442"/>
    </location>
</feature>
<dbReference type="SUPFAM" id="SSF51120">
    <property type="entry name" value="beta-Roll"/>
    <property type="match status" value="2"/>
</dbReference>
<name>A0A919PTX7_9ACTN</name>
<dbReference type="InterPro" id="IPR001343">
    <property type="entry name" value="Hemolysn_Ca-bd"/>
</dbReference>
<sequence>MTTAATVEAVTVGDLWRLEARPDRLDAAAGVWRATGQDAAAARALLDTAARPVTGAAWTGDAAESYQWHRGRLGRDLDTVARLAPATAARLEAMAALLRRGQDLLDDGWRRIAALVAHRRTGGGVAFSPADQAQADAVAHAVADATAIRSEVAQALAGHDAALRAARPEWAAIGTGWSEIAAGRVEGWQAAAEPGAGSGADVIVAGSVVVNAGGADNVVTVRTDPDGSRLVLVDGVPVRVPAGARLVVRTGAGNDTVRVEGAGAVTVLGGAGDDTLDGGAGDDTLLAGAGADTVRGGAGNDLVSLGPWRGNQPGAETAVLGAGDDRLWGSAGMDRTDGGEGDDLLFGGDGDDVISAGGGADTVDGGTGEDRLAGNGGGDTLFGGDAGDHLDGGAGDDYLDGGEGGDVLYGLSGRDTLIGGEGGDYLEGGTGEDTLDGGAGGDVLSGGRGDDVLIGGAGDDVVYSGAGADAVLGGEGDDTLYGQGEDTAAGVERMVAVPSAGGLDGFVRIEGDAEFVERVQADLDLLSASPDGRQMLAALQATAVPIVIQPEAGDNGHARPGPRPVVLYNPAWGGVTEGRPPVVTLFHELAHVYDFTHGTANGQAYNGASGRDVDGYGNPVANLERQATGLPIDDDGDPATANRIDPRHPVEVTENGLRAEMRLAHRDTYGAG</sequence>
<evidence type="ECO:0000256" key="2">
    <source>
        <dbReference type="ARBA" id="ARBA00022525"/>
    </source>
</evidence>
<proteinExistence type="predicted"/>
<dbReference type="AlphaFoldDB" id="A0A919PTX7"/>
<dbReference type="PRINTS" id="PR00313">
    <property type="entry name" value="CABNDNGRPT"/>
</dbReference>
<dbReference type="EMBL" id="BONQ01000130">
    <property type="protein sequence ID" value="GIG50491.1"/>
    <property type="molecule type" value="Genomic_DNA"/>
</dbReference>
<dbReference type="Proteomes" id="UP000660611">
    <property type="component" value="Unassembled WGS sequence"/>
</dbReference>
<keyword evidence="5" id="KW-1185">Reference proteome</keyword>
<dbReference type="Pfam" id="PF00353">
    <property type="entry name" value="HemolysinCabind"/>
    <property type="match status" value="5"/>
</dbReference>
<dbReference type="PANTHER" id="PTHR38340:SF1">
    <property type="entry name" value="S-LAYER PROTEIN"/>
    <property type="match status" value="1"/>
</dbReference>
<accession>A0A919PTX7</accession>
<feature type="compositionally biased region" description="Gly residues" evidence="3">
    <location>
        <begin position="374"/>
        <end position="385"/>
    </location>
</feature>
<dbReference type="RefSeq" id="WP_203852126.1">
    <property type="nucleotide sequence ID" value="NZ_BAAAVW010000028.1"/>
</dbReference>
<comment type="subcellular location">
    <subcellularLocation>
        <location evidence="1">Secreted</location>
    </subcellularLocation>
</comment>
<dbReference type="PANTHER" id="PTHR38340">
    <property type="entry name" value="S-LAYER PROTEIN"/>
    <property type="match status" value="1"/>
</dbReference>
<evidence type="ECO:0000313" key="4">
    <source>
        <dbReference type="EMBL" id="GIG50491.1"/>
    </source>
</evidence>
<protein>
    <recommendedName>
        <fullName evidence="6">Calcium-binding protein</fullName>
    </recommendedName>
</protein>
<dbReference type="Gene3D" id="2.150.10.10">
    <property type="entry name" value="Serralysin-like metalloprotease, C-terminal"/>
    <property type="match status" value="4"/>
</dbReference>
<keyword evidence="2" id="KW-0964">Secreted</keyword>
<organism evidence="4 5">
    <name type="scientific">Dactylosporangium siamense</name>
    <dbReference type="NCBI Taxonomy" id="685454"/>
    <lineage>
        <taxon>Bacteria</taxon>
        <taxon>Bacillati</taxon>
        <taxon>Actinomycetota</taxon>
        <taxon>Actinomycetes</taxon>
        <taxon>Micromonosporales</taxon>
        <taxon>Micromonosporaceae</taxon>
        <taxon>Dactylosporangium</taxon>
    </lineage>
</organism>
<comment type="caution">
    <text evidence="4">The sequence shown here is derived from an EMBL/GenBank/DDBJ whole genome shotgun (WGS) entry which is preliminary data.</text>
</comment>
<dbReference type="InterPro" id="IPR018511">
    <property type="entry name" value="Hemolysin-typ_Ca-bd_CS"/>
</dbReference>
<dbReference type="PROSITE" id="PS00330">
    <property type="entry name" value="HEMOLYSIN_CALCIUM"/>
    <property type="match status" value="3"/>
</dbReference>
<reference evidence="4" key="1">
    <citation type="submission" date="2021-01" db="EMBL/GenBank/DDBJ databases">
        <title>Whole genome shotgun sequence of Dactylosporangium siamense NBRC 106093.</title>
        <authorList>
            <person name="Komaki H."/>
            <person name="Tamura T."/>
        </authorList>
    </citation>
    <scope>NUCLEOTIDE SEQUENCE</scope>
    <source>
        <strain evidence="4">NBRC 106093</strain>
    </source>
</reference>
<gene>
    <name evidence="4" type="ORF">Dsi01nite_085320</name>
</gene>
<dbReference type="InterPro" id="IPR028208">
    <property type="entry name" value="Effector_pro_NleD-like"/>
</dbReference>
<dbReference type="InterPro" id="IPR011049">
    <property type="entry name" value="Serralysin-like_metalloprot_C"/>
</dbReference>
<evidence type="ECO:0000313" key="5">
    <source>
        <dbReference type="Proteomes" id="UP000660611"/>
    </source>
</evidence>
<dbReference type="InterPro" id="IPR050557">
    <property type="entry name" value="RTX_toxin/Mannuronan_C5-epim"/>
</dbReference>
<dbReference type="GO" id="GO:0005509">
    <property type="term" value="F:calcium ion binding"/>
    <property type="evidence" value="ECO:0007669"/>
    <property type="project" value="InterPro"/>
</dbReference>
<dbReference type="GO" id="GO:0005576">
    <property type="term" value="C:extracellular region"/>
    <property type="evidence" value="ECO:0007669"/>
    <property type="project" value="UniProtKB-SubCell"/>
</dbReference>
<evidence type="ECO:0000256" key="1">
    <source>
        <dbReference type="ARBA" id="ARBA00004613"/>
    </source>
</evidence>
<feature type="region of interest" description="Disordered" evidence="3">
    <location>
        <begin position="358"/>
        <end position="387"/>
    </location>
</feature>
<evidence type="ECO:0008006" key="6">
    <source>
        <dbReference type="Google" id="ProtNLM"/>
    </source>
</evidence>
<evidence type="ECO:0000256" key="3">
    <source>
        <dbReference type="SAM" id="MobiDB-lite"/>
    </source>
</evidence>
<dbReference type="Pfam" id="PF14891">
    <property type="entry name" value="Peptidase_M91"/>
    <property type="match status" value="1"/>
</dbReference>